<organism evidence="2 3">
    <name type="scientific">Candidatus Scatenecus faecavium</name>
    <dbReference type="NCBI Taxonomy" id="2840915"/>
    <lineage>
        <taxon>Bacteria</taxon>
        <taxon>Candidatus Scatenecus</taxon>
    </lineage>
</organism>
<dbReference type="Proteomes" id="UP000824139">
    <property type="component" value="Unassembled WGS sequence"/>
</dbReference>
<accession>A0A9D1FYT5</accession>
<evidence type="ECO:0000259" key="1">
    <source>
        <dbReference type="Pfam" id="PF03865"/>
    </source>
</evidence>
<dbReference type="PANTHER" id="PTHR34597">
    <property type="entry name" value="SLR1661 PROTEIN"/>
    <property type="match status" value="1"/>
</dbReference>
<feature type="domain" description="Haemolysin activator HlyB C-terminal" evidence="1">
    <location>
        <begin position="32"/>
        <end position="291"/>
    </location>
</feature>
<dbReference type="GO" id="GO:0098046">
    <property type="term" value="C:type V protein secretion system complex"/>
    <property type="evidence" value="ECO:0007669"/>
    <property type="project" value="TreeGrafter"/>
</dbReference>
<comment type="caution">
    <text evidence="2">The sequence shown here is derived from an EMBL/GenBank/DDBJ whole genome shotgun (WGS) entry which is preliminary data.</text>
</comment>
<sequence>DIVELEKDILDFNRYNEGVNLTANLTAGTQPGTTDIQLTAHENIPFHVVGIMDNAGRYQTGRLRGGAMIYADSLFHNRDRLSLGSYFSGGAISPFADYNFPINKKDGRIGFMYSSTFAKIKWGPLEPLDLKSKSYIYSLYYSQPLVRKPGFELKSYAGLNYKRARTSILDDWMDLGVDEITSADVAFNIRKDTKHGIWYANQGVSLAVPIFDSQSSYVKINGGAIRLHDFSHGVIGQLKANYQVIPNNKHIPYLDQFQTGGLATVRGYSEGILMGKNGYYTSAELMFPLMPREITSPRSGEKVPFVGKYVKGAVFADHAGVFPNTSEDIYGGSYFLMSLGMGLRVQLPGDLSARLYWGYPLINNAYEADRKYGRFHFELTLEPNLDALLRHRSTAPAAPRVEAEYNYDDVRHYDYFQDGSGGAL</sequence>
<evidence type="ECO:0000313" key="3">
    <source>
        <dbReference type="Proteomes" id="UP000824139"/>
    </source>
</evidence>
<gene>
    <name evidence="2" type="ORF">IAD41_10065</name>
</gene>
<proteinExistence type="predicted"/>
<dbReference type="InterPro" id="IPR051544">
    <property type="entry name" value="TPS_OM_transporter"/>
</dbReference>
<dbReference type="Pfam" id="PF03865">
    <property type="entry name" value="ShlB"/>
    <property type="match status" value="1"/>
</dbReference>
<dbReference type="GO" id="GO:0046819">
    <property type="term" value="P:protein secretion by the type V secretion system"/>
    <property type="evidence" value="ECO:0007669"/>
    <property type="project" value="TreeGrafter"/>
</dbReference>
<name>A0A9D1FYT5_9BACT</name>
<evidence type="ECO:0000313" key="2">
    <source>
        <dbReference type="EMBL" id="HIS83936.1"/>
    </source>
</evidence>
<reference evidence="2" key="1">
    <citation type="submission" date="2020-10" db="EMBL/GenBank/DDBJ databases">
        <authorList>
            <person name="Gilroy R."/>
        </authorList>
    </citation>
    <scope>NUCLEOTIDE SEQUENCE</scope>
    <source>
        <strain evidence="2">CHK152-2994</strain>
    </source>
</reference>
<dbReference type="EMBL" id="DVJO01000221">
    <property type="protein sequence ID" value="HIS83936.1"/>
    <property type="molecule type" value="Genomic_DNA"/>
</dbReference>
<feature type="non-terminal residue" evidence="2">
    <location>
        <position position="1"/>
    </location>
</feature>
<dbReference type="Gene3D" id="2.40.160.50">
    <property type="entry name" value="membrane protein fhac: a member of the omp85/tpsb transporter family"/>
    <property type="match status" value="1"/>
</dbReference>
<protein>
    <submittedName>
        <fullName evidence="2">ShlB/FhaC/HecB family hemolysin secretion/activation protein</fullName>
    </submittedName>
</protein>
<dbReference type="AlphaFoldDB" id="A0A9D1FYT5"/>
<dbReference type="PANTHER" id="PTHR34597:SF1">
    <property type="entry name" value="HEME_HEMOPEXIN TRANSPORTER PROTEIN HUXB"/>
    <property type="match status" value="1"/>
</dbReference>
<reference evidence="2" key="2">
    <citation type="journal article" date="2021" name="PeerJ">
        <title>Extensive microbial diversity within the chicken gut microbiome revealed by metagenomics and culture.</title>
        <authorList>
            <person name="Gilroy R."/>
            <person name="Ravi A."/>
            <person name="Getino M."/>
            <person name="Pursley I."/>
            <person name="Horton D.L."/>
            <person name="Alikhan N.F."/>
            <person name="Baker D."/>
            <person name="Gharbi K."/>
            <person name="Hall N."/>
            <person name="Watson M."/>
            <person name="Adriaenssens E.M."/>
            <person name="Foster-Nyarko E."/>
            <person name="Jarju S."/>
            <person name="Secka A."/>
            <person name="Antonio M."/>
            <person name="Oren A."/>
            <person name="Chaudhuri R.R."/>
            <person name="La Ragione R."/>
            <person name="Hildebrand F."/>
            <person name="Pallen M.J."/>
        </authorList>
    </citation>
    <scope>NUCLEOTIDE SEQUENCE</scope>
    <source>
        <strain evidence="2">CHK152-2994</strain>
    </source>
</reference>
<dbReference type="InterPro" id="IPR005565">
    <property type="entry name" value="Hemolysn_activator_HlyB_C"/>
</dbReference>
<dbReference type="GO" id="GO:0008320">
    <property type="term" value="F:protein transmembrane transporter activity"/>
    <property type="evidence" value="ECO:0007669"/>
    <property type="project" value="TreeGrafter"/>
</dbReference>